<reference evidence="7 9" key="3">
    <citation type="submission" date="2023-03" db="EMBL/GenBank/DDBJ databases">
        <title>Agriculturally important microbes genome sequencing.</title>
        <authorList>
            <person name="Dunlap C."/>
        </authorList>
    </citation>
    <scope>NUCLEOTIDE SEQUENCE [LARGE SCALE GENOMIC DNA]</scope>
    <source>
        <strain evidence="7 9">CBP-3203</strain>
    </source>
</reference>
<comment type="caution">
    <text evidence="6">The sequence shown here is derived from an EMBL/GenBank/DDBJ whole genome shotgun (WGS) entry which is preliminary data.</text>
</comment>
<dbReference type="PANTHER" id="PTHR47506">
    <property type="entry name" value="TRANSCRIPTIONAL REGULATORY PROTEIN"/>
    <property type="match status" value="1"/>
</dbReference>
<dbReference type="Pfam" id="PF00440">
    <property type="entry name" value="TetR_N"/>
    <property type="match status" value="1"/>
</dbReference>
<evidence type="ECO:0000256" key="2">
    <source>
        <dbReference type="ARBA" id="ARBA00023125"/>
    </source>
</evidence>
<dbReference type="SUPFAM" id="SSF48498">
    <property type="entry name" value="Tetracyclin repressor-like, C-terminal domain"/>
    <property type="match status" value="1"/>
</dbReference>
<reference evidence="6" key="2">
    <citation type="submission" date="2015-10" db="EMBL/GenBank/DDBJ databases">
        <authorList>
            <person name="Gilbert D.G."/>
        </authorList>
    </citation>
    <scope>NUCLEOTIDE SEQUENCE</scope>
    <source>
        <strain evidence="6">GO-13</strain>
    </source>
</reference>
<evidence type="ECO:0000259" key="5">
    <source>
        <dbReference type="PROSITE" id="PS50977"/>
    </source>
</evidence>
<protein>
    <submittedName>
        <fullName evidence="6">TetR family transcriptional regulator</fullName>
    </submittedName>
    <submittedName>
        <fullName evidence="7">TetR/AcrR family transcriptional regulator</fullName>
    </submittedName>
</protein>
<dbReference type="EMBL" id="LECW02000015">
    <property type="protein sequence ID" value="KRT93959.1"/>
    <property type="molecule type" value="Genomic_DNA"/>
</dbReference>
<dbReference type="RefSeq" id="WP_048354564.1">
    <property type="nucleotide sequence ID" value="NZ_CP023481.1"/>
</dbReference>
<dbReference type="PATRIC" id="fig|1664069.3.peg.3998"/>
<sequence length="194" mass="22044">MGRSKEFDTALVLHKTMEVFGQYGFEGASLQDLLGHLGIARQSLYNTFGTKRGLFLAALKRYLEDKNAQIIDMLERPGSVKRSIRQIFQESLNVLKDPERSKACYIINSAMEQMPHDAEVSEYFQKQTKELEAAFYKALVRAEAQGELKDGRHDLLAVARFLNQTRLSLTFNAKLTSDFDVLQDMIDVCLSVLD</sequence>
<reference evidence="6 8" key="1">
    <citation type="journal article" date="2015" name="Int. J. Syst. Evol. Microbiol.">
        <title>Bacillus glycinifermentans sp. nov., isolated from fermented soybean paste.</title>
        <authorList>
            <person name="Kim S.J."/>
            <person name="Dunlap C.A."/>
            <person name="Kwon S.W."/>
            <person name="Rooney A.P."/>
        </authorList>
    </citation>
    <scope>NUCLEOTIDE SEQUENCE [LARGE SCALE GENOMIC DNA]</scope>
    <source>
        <strain evidence="6 8">GO-13</strain>
    </source>
</reference>
<accession>A0A0J6E9I5</accession>
<dbReference type="PROSITE" id="PS50977">
    <property type="entry name" value="HTH_TETR_2"/>
    <property type="match status" value="1"/>
</dbReference>
<evidence type="ECO:0000313" key="7">
    <source>
        <dbReference type="EMBL" id="MEC0485136.1"/>
    </source>
</evidence>
<accession>A0A0J6EK95</accession>
<feature type="DNA-binding region" description="H-T-H motif" evidence="4">
    <location>
        <begin position="29"/>
        <end position="48"/>
    </location>
</feature>
<dbReference type="InterPro" id="IPR036271">
    <property type="entry name" value="Tet_transcr_reg_TetR-rel_C_sf"/>
</dbReference>
<keyword evidence="9" id="KW-1185">Reference proteome</keyword>
<dbReference type="STRING" id="1664069.BGLY_2163"/>
<dbReference type="OrthoDB" id="9795242at2"/>
<dbReference type="Gene3D" id="1.10.10.60">
    <property type="entry name" value="Homeodomain-like"/>
    <property type="match status" value="1"/>
</dbReference>
<evidence type="ECO:0000256" key="1">
    <source>
        <dbReference type="ARBA" id="ARBA00023015"/>
    </source>
</evidence>
<organism evidence="6 8">
    <name type="scientific">Bacillus glycinifermentans</name>
    <dbReference type="NCBI Taxonomy" id="1664069"/>
    <lineage>
        <taxon>Bacteria</taxon>
        <taxon>Bacillati</taxon>
        <taxon>Bacillota</taxon>
        <taxon>Bacilli</taxon>
        <taxon>Bacillales</taxon>
        <taxon>Bacillaceae</taxon>
        <taxon>Bacillus</taxon>
    </lineage>
</organism>
<dbReference type="InterPro" id="IPR009057">
    <property type="entry name" value="Homeodomain-like_sf"/>
</dbReference>
<dbReference type="SUPFAM" id="SSF46689">
    <property type="entry name" value="Homeodomain-like"/>
    <property type="match status" value="1"/>
</dbReference>
<dbReference type="EMBL" id="JARRTL010000009">
    <property type="protein sequence ID" value="MEC0485136.1"/>
    <property type="molecule type" value="Genomic_DNA"/>
</dbReference>
<keyword evidence="2 4" id="KW-0238">DNA-binding</keyword>
<dbReference type="Gene3D" id="1.10.357.10">
    <property type="entry name" value="Tetracycline Repressor, domain 2"/>
    <property type="match status" value="1"/>
</dbReference>
<name>A0A0J6E9I5_9BACI</name>
<evidence type="ECO:0000256" key="3">
    <source>
        <dbReference type="ARBA" id="ARBA00023163"/>
    </source>
</evidence>
<keyword evidence="1" id="KW-0805">Transcription regulation</keyword>
<dbReference type="AlphaFoldDB" id="A0A0J6E9I5"/>
<gene>
    <name evidence="6" type="ORF">AB447_216590</name>
    <name evidence="7" type="ORF">P8828_09835</name>
</gene>
<evidence type="ECO:0000256" key="4">
    <source>
        <dbReference type="PROSITE-ProRule" id="PRU00335"/>
    </source>
</evidence>
<evidence type="ECO:0000313" key="8">
    <source>
        <dbReference type="Proteomes" id="UP000036168"/>
    </source>
</evidence>
<evidence type="ECO:0000313" key="6">
    <source>
        <dbReference type="EMBL" id="KRT93959.1"/>
    </source>
</evidence>
<dbReference type="Proteomes" id="UP001341297">
    <property type="component" value="Unassembled WGS sequence"/>
</dbReference>
<feature type="domain" description="HTH tetR-type" evidence="5">
    <location>
        <begin position="6"/>
        <end position="66"/>
    </location>
</feature>
<evidence type="ECO:0000313" key="9">
    <source>
        <dbReference type="Proteomes" id="UP001341297"/>
    </source>
</evidence>
<dbReference type="Proteomes" id="UP000036168">
    <property type="component" value="Unassembled WGS sequence"/>
</dbReference>
<dbReference type="InterPro" id="IPR001647">
    <property type="entry name" value="HTH_TetR"/>
</dbReference>
<dbReference type="GO" id="GO:0003677">
    <property type="term" value="F:DNA binding"/>
    <property type="evidence" value="ECO:0007669"/>
    <property type="project" value="UniProtKB-UniRule"/>
</dbReference>
<proteinExistence type="predicted"/>
<keyword evidence="3" id="KW-0804">Transcription</keyword>
<dbReference type="PANTHER" id="PTHR47506:SF1">
    <property type="entry name" value="HTH-TYPE TRANSCRIPTIONAL REGULATOR YJDC"/>
    <property type="match status" value="1"/>
</dbReference>